<feature type="compositionally biased region" description="Basic and acidic residues" evidence="1">
    <location>
        <begin position="43"/>
        <end position="54"/>
    </location>
</feature>
<accession>A0A1G6B2F8</accession>
<feature type="signal peptide" evidence="2">
    <location>
        <begin position="1"/>
        <end position="26"/>
    </location>
</feature>
<name>A0A1G6B2F8_9HYPH</name>
<proteinExistence type="predicted"/>
<gene>
    <name evidence="3" type="ORF">SAMN02982931_01127</name>
</gene>
<evidence type="ECO:0000313" key="4">
    <source>
        <dbReference type="Proteomes" id="UP000199071"/>
    </source>
</evidence>
<feature type="compositionally biased region" description="Low complexity" evidence="1">
    <location>
        <begin position="27"/>
        <end position="42"/>
    </location>
</feature>
<reference evidence="3 4" key="1">
    <citation type="submission" date="2016-10" db="EMBL/GenBank/DDBJ databases">
        <authorList>
            <person name="de Groot N.N."/>
        </authorList>
    </citation>
    <scope>NUCLEOTIDE SEQUENCE [LARGE SCALE GENOMIC DNA]</scope>
    <source>
        <strain evidence="3 4">ATCC 35022</strain>
    </source>
</reference>
<dbReference type="Proteomes" id="UP000199071">
    <property type="component" value="Unassembled WGS sequence"/>
</dbReference>
<dbReference type="RefSeq" id="WP_090875346.1">
    <property type="nucleotide sequence ID" value="NZ_FMXQ01000002.1"/>
</dbReference>
<evidence type="ECO:0000256" key="1">
    <source>
        <dbReference type="SAM" id="MobiDB-lite"/>
    </source>
</evidence>
<evidence type="ECO:0000256" key="2">
    <source>
        <dbReference type="SAM" id="SignalP"/>
    </source>
</evidence>
<dbReference type="AlphaFoldDB" id="A0A1G6B2F8"/>
<dbReference type="EMBL" id="FMXQ01000002">
    <property type="protein sequence ID" value="SDB14742.1"/>
    <property type="molecule type" value="Genomic_DNA"/>
</dbReference>
<dbReference type="STRING" id="665467.SAMN02982931_01127"/>
<organism evidence="3 4">
    <name type="scientific">Bauldia litoralis</name>
    <dbReference type="NCBI Taxonomy" id="665467"/>
    <lineage>
        <taxon>Bacteria</taxon>
        <taxon>Pseudomonadati</taxon>
        <taxon>Pseudomonadota</taxon>
        <taxon>Alphaproteobacteria</taxon>
        <taxon>Hyphomicrobiales</taxon>
        <taxon>Kaistiaceae</taxon>
        <taxon>Bauldia</taxon>
    </lineage>
</organism>
<keyword evidence="2" id="KW-0732">Signal</keyword>
<feature type="region of interest" description="Disordered" evidence="1">
    <location>
        <begin position="27"/>
        <end position="58"/>
    </location>
</feature>
<protein>
    <submittedName>
        <fullName evidence="3">Uncharacterized protein</fullName>
    </submittedName>
</protein>
<evidence type="ECO:0000313" key="3">
    <source>
        <dbReference type="EMBL" id="SDB14742.1"/>
    </source>
</evidence>
<keyword evidence="4" id="KW-1185">Reference proteome</keyword>
<sequence>MIALQRIALGVALAASSATFGGASFADEQPAETATDAAAPAETADRADKPECDKGISLSPEELVASLDAATDC</sequence>
<feature type="chain" id="PRO_5011625980" evidence="2">
    <location>
        <begin position="27"/>
        <end position="73"/>
    </location>
</feature>